<dbReference type="Gene3D" id="3.90.550.10">
    <property type="entry name" value="Spore Coat Polysaccharide Biosynthesis Protein SpsA, Chain A"/>
    <property type="match status" value="1"/>
</dbReference>
<dbReference type="Gene3D" id="3.40.50.150">
    <property type="entry name" value="Vaccinia Virus protein VP39"/>
    <property type="match status" value="1"/>
</dbReference>
<dbReference type="InterPro" id="IPR029044">
    <property type="entry name" value="Nucleotide-diphossugar_trans"/>
</dbReference>
<evidence type="ECO:0000259" key="5">
    <source>
        <dbReference type="Pfam" id="PF00535"/>
    </source>
</evidence>
<evidence type="ECO:0000313" key="7">
    <source>
        <dbReference type="EMBL" id="SER94162.1"/>
    </source>
</evidence>
<feature type="domain" description="Methyltransferase type 11" evidence="6">
    <location>
        <begin position="434"/>
        <end position="526"/>
    </location>
</feature>
<protein>
    <submittedName>
        <fullName evidence="7">Glycosyltransferase, GT2 family</fullName>
    </submittedName>
</protein>
<dbReference type="eggNOG" id="COG1216">
    <property type="taxonomic scope" value="Bacteria"/>
</dbReference>
<dbReference type="SUPFAM" id="SSF53335">
    <property type="entry name" value="S-adenosyl-L-methionine-dependent methyltransferases"/>
    <property type="match status" value="1"/>
</dbReference>
<dbReference type="InterPro" id="IPR029063">
    <property type="entry name" value="SAM-dependent_MTases_sf"/>
</dbReference>
<dbReference type="GO" id="GO:0008757">
    <property type="term" value="F:S-adenosylmethionine-dependent methyltransferase activity"/>
    <property type="evidence" value="ECO:0007669"/>
    <property type="project" value="InterPro"/>
</dbReference>
<dbReference type="PANTHER" id="PTHR43179">
    <property type="entry name" value="RHAMNOSYLTRANSFERASE WBBL"/>
    <property type="match status" value="1"/>
</dbReference>
<dbReference type="InterPro" id="IPR013216">
    <property type="entry name" value="Methyltransf_11"/>
</dbReference>
<dbReference type="PANTHER" id="PTHR43179:SF12">
    <property type="entry name" value="GALACTOFURANOSYLTRANSFERASE GLFT2"/>
    <property type="match status" value="1"/>
</dbReference>
<reference evidence="7 8" key="1">
    <citation type="submission" date="2016-10" db="EMBL/GenBank/DDBJ databases">
        <authorList>
            <person name="de Groot N.N."/>
        </authorList>
    </citation>
    <scope>NUCLEOTIDE SEQUENCE [LARGE SCALE GENOMIC DNA]</scope>
    <source>
        <strain evidence="7 8">AR40</strain>
    </source>
</reference>
<dbReference type="RefSeq" id="WP_074756512.1">
    <property type="nucleotide sequence ID" value="NZ_FOGJ01000014.1"/>
</dbReference>
<dbReference type="GO" id="GO:0016757">
    <property type="term" value="F:glycosyltransferase activity"/>
    <property type="evidence" value="ECO:0007669"/>
    <property type="project" value="UniProtKB-KW"/>
</dbReference>
<evidence type="ECO:0000256" key="3">
    <source>
        <dbReference type="ARBA" id="ARBA00022676"/>
    </source>
</evidence>
<dbReference type="Pfam" id="PF08241">
    <property type="entry name" value="Methyltransf_11"/>
    <property type="match status" value="1"/>
</dbReference>
<evidence type="ECO:0000256" key="2">
    <source>
        <dbReference type="ARBA" id="ARBA00006739"/>
    </source>
</evidence>
<sequence length="543" mass="61803">MYENIRSLVENGEYQKAAQKIRELKNSEDQKRLLSGDDENPEQLYLLEATVCEALGDLRGEFLAIGKGLSKNQRNYELYYMLGLIYKRMNNDQAYLCFEQASRFCTLEEDIAPIRDEINECKKKPYFRVRNISFIILSYNDEWLMKKCVKAIKDECFEGDEIIVVDNASTDGIAKWLRQQTGIRLIENGDNVGFSIGCNIGIIASQEENDVLLINNDAVLTPGALFWMRMGLYEDSNVGAVGAVSNNATEQSVEVYLGTTDQIDAAIKYGSAHNIPMEHPYENKVRLTGFCELIKREAINSVFIEHTSEDEAHFPESVQNALKSMRERKLLFDPRFTPAYFEDDDLGIRISEAGFRQILCHNAFVYHQGGDTEDEKGVEYRKNLMLKNRRLFEEKWGFDIWKFEAVSDDLINAVGDIVKGKLGGKPIYPWFRFLEIGCGFGVNMSALKYRFNDCYVAGTEGYGKVAALGKYMGDIIAGNIEVTDLPFTDHSFDIICIYDALNYAENQDELLMKLLRLLKKDGYVIVSKGCKNTIPKSIHVVEI</sequence>
<organism evidence="7 8">
    <name type="scientific">Butyrivibrio fibrisolvens</name>
    <dbReference type="NCBI Taxonomy" id="831"/>
    <lineage>
        <taxon>Bacteria</taxon>
        <taxon>Bacillati</taxon>
        <taxon>Bacillota</taxon>
        <taxon>Clostridia</taxon>
        <taxon>Lachnospirales</taxon>
        <taxon>Lachnospiraceae</taxon>
        <taxon>Butyrivibrio</taxon>
    </lineage>
</organism>
<gene>
    <name evidence="7" type="ORF">SAMN04487884_11447</name>
</gene>
<dbReference type="SUPFAM" id="SSF53448">
    <property type="entry name" value="Nucleotide-diphospho-sugar transferases"/>
    <property type="match status" value="1"/>
</dbReference>
<evidence type="ECO:0000259" key="6">
    <source>
        <dbReference type="Pfam" id="PF08241"/>
    </source>
</evidence>
<dbReference type="Proteomes" id="UP000182584">
    <property type="component" value="Unassembled WGS sequence"/>
</dbReference>
<dbReference type="EMBL" id="FOGJ01000014">
    <property type="protein sequence ID" value="SER94162.1"/>
    <property type="molecule type" value="Genomic_DNA"/>
</dbReference>
<keyword evidence="3" id="KW-0328">Glycosyltransferase</keyword>
<accession>A0A1H9TA95</accession>
<evidence type="ECO:0000313" key="8">
    <source>
        <dbReference type="Proteomes" id="UP000182584"/>
    </source>
</evidence>
<keyword evidence="4 7" id="KW-0808">Transferase</keyword>
<dbReference type="AlphaFoldDB" id="A0A1H9TA95"/>
<evidence type="ECO:0000256" key="1">
    <source>
        <dbReference type="ARBA" id="ARBA00004776"/>
    </source>
</evidence>
<evidence type="ECO:0000256" key="4">
    <source>
        <dbReference type="ARBA" id="ARBA00022679"/>
    </source>
</evidence>
<comment type="similarity">
    <text evidence="2">Belongs to the glycosyltransferase 2 family.</text>
</comment>
<comment type="pathway">
    <text evidence="1">Cell wall biogenesis; cell wall polysaccharide biosynthesis.</text>
</comment>
<name>A0A1H9TA95_BUTFI</name>
<feature type="domain" description="Glycosyltransferase 2-like" evidence="5">
    <location>
        <begin position="133"/>
        <end position="245"/>
    </location>
</feature>
<dbReference type="Pfam" id="PF00535">
    <property type="entry name" value="Glycos_transf_2"/>
    <property type="match status" value="1"/>
</dbReference>
<proteinExistence type="inferred from homology"/>
<dbReference type="InterPro" id="IPR001173">
    <property type="entry name" value="Glyco_trans_2-like"/>
</dbReference>